<reference evidence="1" key="1">
    <citation type="journal article" date="2021" name="PeerJ">
        <title>Extensive microbial diversity within the chicken gut microbiome revealed by metagenomics and culture.</title>
        <authorList>
            <person name="Gilroy R."/>
            <person name="Ravi A."/>
            <person name="Getino M."/>
            <person name="Pursley I."/>
            <person name="Horton D.L."/>
            <person name="Alikhan N.F."/>
            <person name="Baker D."/>
            <person name="Gharbi K."/>
            <person name="Hall N."/>
            <person name="Watson M."/>
            <person name="Adriaenssens E.M."/>
            <person name="Foster-Nyarko E."/>
            <person name="Jarju S."/>
            <person name="Secka A."/>
            <person name="Antonio M."/>
            <person name="Oren A."/>
            <person name="Chaudhuri R.R."/>
            <person name="La Ragione R."/>
            <person name="Hildebrand F."/>
            <person name="Pallen M.J."/>
        </authorList>
    </citation>
    <scope>NUCLEOTIDE SEQUENCE</scope>
    <source>
        <strain evidence="1">ChiHjej10B9-743</strain>
    </source>
</reference>
<proteinExistence type="predicted"/>
<dbReference type="EMBL" id="DXCP01000027">
    <property type="protein sequence ID" value="HIY79506.1"/>
    <property type="molecule type" value="Genomic_DNA"/>
</dbReference>
<evidence type="ECO:0000313" key="2">
    <source>
        <dbReference type="Proteomes" id="UP000824133"/>
    </source>
</evidence>
<organism evidence="1 2">
    <name type="scientific">Candidatus Olsenella excrementavium</name>
    <dbReference type="NCBI Taxonomy" id="2838709"/>
    <lineage>
        <taxon>Bacteria</taxon>
        <taxon>Bacillati</taxon>
        <taxon>Actinomycetota</taxon>
        <taxon>Coriobacteriia</taxon>
        <taxon>Coriobacteriales</taxon>
        <taxon>Atopobiaceae</taxon>
        <taxon>Olsenella</taxon>
    </lineage>
</organism>
<reference evidence="1" key="2">
    <citation type="submission" date="2021-04" db="EMBL/GenBank/DDBJ databases">
        <authorList>
            <person name="Gilroy R."/>
        </authorList>
    </citation>
    <scope>NUCLEOTIDE SEQUENCE</scope>
    <source>
        <strain evidence="1">ChiHjej10B9-743</strain>
    </source>
</reference>
<evidence type="ECO:0000313" key="1">
    <source>
        <dbReference type="EMBL" id="HIY79506.1"/>
    </source>
</evidence>
<comment type="caution">
    <text evidence="1">The sequence shown here is derived from an EMBL/GenBank/DDBJ whole genome shotgun (WGS) entry which is preliminary data.</text>
</comment>
<sequence>MENDFAGWVEREFRHPVPGEYRDFLFRDAAAAHAEPVVPSRAYLVTADGDEHEVSEWFSAERIPDIYRCCRAEGMIAEHLLPIFDSCGCVATLDCDEGSSTYGSVLLQAPEGYFDDARQENVYEEPVLLARSFSDVLAALMEVDPATGEGHRQSVPIDHFLSLGEISELLVDNEDEPTFGPGHVPVACDQCGNLILLSVARGSGASIGGVQGVQFANHEVRGADGLFALSPLASSFVEFVRSLAPYGEDS</sequence>
<accession>A0A9D1Z9N3</accession>
<protein>
    <submittedName>
        <fullName evidence="1">Uncharacterized protein</fullName>
    </submittedName>
</protein>
<dbReference type="Proteomes" id="UP000824133">
    <property type="component" value="Unassembled WGS sequence"/>
</dbReference>
<dbReference type="AlphaFoldDB" id="A0A9D1Z9N3"/>
<name>A0A9D1Z9N3_9ACTN</name>
<gene>
    <name evidence="1" type="ORF">IAA42_03625</name>
</gene>